<organism evidence="2">
    <name type="scientific">Salmonella typhimurium</name>
    <dbReference type="NCBI Taxonomy" id="90371"/>
    <lineage>
        <taxon>Bacteria</taxon>
        <taxon>Pseudomonadati</taxon>
        <taxon>Pseudomonadota</taxon>
        <taxon>Gammaproteobacteria</taxon>
        <taxon>Enterobacterales</taxon>
        <taxon>Enterobacteriaceae</taxon>
        <taxon>Salmonella</taxon>
    </lineage>
</organism>
<keyword evidence="1" id="KW-1133">Transmembrane helix</keyword>
<keyword evidence="1" id="KW-0812">Transmembrane</keyword>
<reference evidence="2" key="1">
    <citation type="submission" date="2019-02" db="EMBL/GenBank/DDBJ databases">
        <authorList>
            <person name="Ashton P.M."/>
            <person name="Dallman T."/>
            <person name="Nair S."/>
            <person name="De Pinna E."/>
            <person name="Peters T."/>
            <person name="Grant K."/>
        </authorList>
    </citation>
    <scope>NUCLEOTIDE SEQUENCE</scope>
    <source>
        <strain evidence="2">406627</strain>
    </source>
</reference>
<feature type="transmembrane region" description="Helical" evidence="1">
    <location>
        <begin position="20"/>
        <end position="36"/>
    </location>
</feature>
<name>A0A5W7ETI5_SALTM</name>
<accession>A0A5W7ETI5</accession>
<dbReference type="AlphaFoldDB" id="A0A5W7ETI5"/>
<protein>
    <submittedName>
        <fullName evidence="2">Uncharacterized protein</fullName>
    </submittedName>
</protein>
<comment type="caution">
    <text evidence="2">The sequence shown here is derived from an EMBL/GenBank/DDBJ whole genome shotgun (WGS) entry which is preliminary data.</text>
</comment>
<dbReference type="EMBL" id="AAHXMZ010000002">
    <property type="protein sequence ID" value="ECB4184780.1"/>
    <property type="molecule type" value="Genomic_DNA"/>
</dbReference>
<proteinExistence type="predicted"/>
<sequence length="466" mass="53577">MQFLKDLISSMYKHIDTRINSPILGTLSAIFVILYWDKFTLLFWGTGTIDSRVTQFKSFLTGITTSEYLLIAFLILAYLFLLPLVNYLTGLIQGEIEHIRYCSSINQKVKKEKERARLINSKYKAEHESEIAAQEIIEEIAFSNEKIEQQKTLTEDIKERSKASSVIIKAMYEKSQKIKIELETSIKEKQAAEIKLSREAMSREREKMSYDKLKYQIEEKKKISQLSSAFYLINKLDLILTADSIKISLSGLGAVIASVFGYTSFTKLLEDENFNTDSLEAIDYIIYSESLITDIKSIIEDENIDEDTDSYTLFEHLQNIFEEDLNIKILTQDEVSEKIRDNLEENGMYDLIHCDEVSGSIAETNAYFEYVENLQIIDSELTDESFKVKFECILSGTTHEDKPYCGEEIDVSFTNKSKIILGKFAIGEAEIEEIGSSVKDYHEEDDYEPQEISSTVNEKNTIMSFE</sequence>
<evidence type="ECO:0000256" key="1">
    <source>
        <dbReference type="SAM" id="Phobius"/>
    </source>
</evidence>
<evidence type="ECO:0000313" key="2">
    <source>
        <dbReference type="EMBL" id="ECB4184780.1"/>
    </source>
</evidence>
<gene>
    <name evidence="2" type="ORF">EW905_01750</name>
</gene>
<feature type="transmembrane region" description="Helical" evidence="1">
    <location>
        <begin position="68"/>
        <end position="88"/>
    </location>
</feature>
<keyword evidence="1" id="KW-0472">Membrane</keyword>